<dbReference type="GO" id="GO:0007626">
    <property type="term" value="P:locomotory behavior"/>
    <property type="evidence" value="ECO:0007669"/>
    <property type="project" value="Ensembl"/>
</dbReference>
<comment type="catalytic activity">
    <reaction evidence="12">
        <text>beta-D-GalNAc-(1-&gt;4)-alpha-L-IdoA-(1-&gt;3)-beta-D-GalNAc-4-sulfate-(1-&gt;4)-alpha-L-IdoA-(1-&gt;3)-D-GalNAc-4-sulfate + H2O = alpha-L-IdoA-(1-&gt;3)-beta-D-GalNAc-4-sulfate-(1-&gt;4)-alpha-L-IdoA-(1-&gt;3)-D-GalNAc-4-sulfate + N-acetyl-D-galactosamine</text>
        <dbReference type="Rhea" id="RHEA:64372"/>
        <dbReference type="ChEBI" id="CHEBI:15377"/>
        <dbReference type="ChEBI" id="CHEBI:28037"/>
        <dbReference type="ChEBI" id="CHEBI:152565"/>
        <dbReference type="ChEBI" id="CHEBI:152566"/>
    </reaction>
    <physiologicalReaction direction="left-to-right" evidence="12">
        <dbReference type="Rhea" id="RHEA:64373"/>
    </physiologicalReaction>
</comment>
<evidence type="ECO:0000313" key="26">
    <source>
        <dbReference type="Ensembl" id="ENSMODP00000002282.3"/>
    </source>
</evidence>
<dbReference type="CTD" id="3074"/>
<dbReference type="GO" id="GO:0042552">
    <property type="term" value="P:myelination"/>
    <property type="evidence" value="ECO:0007669"/>
    <property type="project" value="Ensembl"/>
</dbReference>
<dbReference type="InParanoid" id="F6S6D6"/>
<comment type="subunit">
    <text evidence="17">There are 3 forms of beta-hexosaminidase: hexosaminidase A is a heterodimer composed of one subunit alpha and one subunit beta (chain A and B); hexosaminidase B is a homodimer of two beta subunits (two chains A and B); hexosaminidase S is a homodimer of two alpha subunits. The composition of the dimer (isozyme A versus isozyme S) has a significant effect on the substrate specificity of the alpha subunit active site.</text>
</comment>
<dbReference type="GO" id="GO:0006491">
    <property type="term" value="P:N-glycan processing"/>
    <property type="evidence" value="ECO:0000318"/>
    <property type="project" value="GO_Central"/>
</dbReference>
<evidence type="ECO:0000256" key="14">
    <source>
        <dbReference type="ARBA" id="ARBA00043767"/>
    </source>
</evidence>
<evidence type="ECO:0000256" key="17">
    <source>
        <dbReference type="ARBA" id="ARBA00046959"/>
    </source>
</evidence>
<feature type="disulfide bond" evidence="22">
    <location>
        <begin position="519"/>
        <end position="536"/>
    </location>
</feature>
<dbReference type="GO" id="GO:0030207">
    <property type="term" value="P:chondroitin sulfate proteoglycan catabolic process"/>
    <property type="evidence" value="ECO:0007669"/>
    <property type="project" value="Ensembl"/>
</dbReference>
<comment type="function">
    <text evidence="16">Hydrolyzes the non-reducing end N-acetyl-D-hexosamine and/or sulfated N-acetyl-D-hexosamine of glycoconjugates, such as the oligosaccharide moieties from proteins and neutral glycolipids, or from certain mucopolysaccharides. The isozyme B does not hydrolyze each of these substrates, however hydrolyzes efficiently neutral oligosaccharide. Only the isozyme A is responsible for the degradation of GM2 gangliosides in the presence of GM2A. During fertilization is responsible, at least in part, for the zona block to polyspermy. Present in the cortical granules of non-activated oocytes, is exocytosed during the cortical reaction in response to oocyte activation and inactivates the sperm galactosyltransferase-binding site, accounting for the block in sperm binding to the zona pellucida.</text>
</comment>
<keyword evidence="8" id="KW-0325">Glycoprotein</keyword>
<dbReference type="SUPFAM" id="SSF55545">
    <property type="entry name" value="beta-N-acetylhexosaminidase-like domain"/>
    <property type="match status" value="1"/>
</dbReference>
<dbReference type="GO" id="GO:0007341">
    <property type="term" value="P:penetration of zona pellucida"/>
    <property type="evidence" value="ECO:0007669"/>
    <property type="project" value="Ensembl"/>
</dbReference>
<evidence type="ECO:0000256" key="19">
    <source>
        <dbReference type="ARBA" id="ARBA00049464"/>
    </source>
</evidence>
<proteinExistence type="inferred from homology"/>
<dbReference type="GO" id="GO:0005615">
    <property type="term" value="C:extracellular space"/>
    <property type="evidence" value="ECO:0007669"/>
    <property type="project" value="Ensembl"/>
</dbReference>
<feature type="domain" description="Beta-hexosaminidase eukaryotic type N-terminal" evidence="25">
    <location>
        <begin position="39"/>
        <end position="162"/>
    </location>
</feature>
<dbReference type="GO" id="GO:0008375">
    <property type="term" value="F:acetylglucosaminyltransferase activity"/>
    <property type="evidence" value="ECO:0007669"/>
    <property type="project" value="Ensembl"/>
</dbReference>
<evidence type="ECO:0000259" key="25">
    <source>
        <dbReference type="Pfam" id="PF14845"/>
    </source>
</evidence>
<comment type="catalytic activity">
    <reaction evidence="19">
        <text>N-acetyl-beta-D-6-sulfogalactosaminyl-(1-&gt;4)-alpha-L-iduronyl-(1-&gt;3)-N-acetyl-D-6-sulfogalactosamine + H2O = alpha-L-iduronyl-(1-&gt;3)-N-acetyl-D-6-sulfogalactosamine + N-acetyl-D-6-sulfogalactosamine</text>
        <dbReference type="Rhea" id="RHEA:64384"/>
        <dbReference type="ChEBI" id="CHEBI:15377"/>
        <dbReference type="ChEBI" id="CHEBI:152567"/>
        <dbReference type="ChEBI" id="CHEBI:152568"/>
        <dbReference type="ChEBI" id="CHEBI:153064"/>
    </reaction>
    <physiologicalReaction direction="left-to-right" evidence="19">
        <dbReference type="Rhea" id="RHEA:64385"/>
    </physiologicalReaction>
</comment>
<evidence type="ECO:0000256" key="8">
    <source>
        <dbReference type="ARBA" id="ARBA00023180"/>
    </source>
</evidence>
<dbReference type="GO" id="GO:0070050">
    <property type="term" value="P:neuron cellular homeostasis"/>
    <property type="evidence" value="ECO:0007669"/>
    <property type="project" value="Ensembl"/>
</dbReference>
<feature type="active site" description="Proton donor" evidence="21">
    <location>
        <position position="339"/>
    </location>
</feature>
<comment type="similarity">
    <text evidence="3 20">Belongs to the glycosyl hydrolase 20 family.</text>
</comment>
<reference evidence="26" key="2">
    <citation type="submission" date="2025-08" db="UniProtKB">
        <authorList>
            <consortium name="Ensembl"/>
        </authorList>
    </citation>
    <scope>IDENTIFICATION</scope>
</reference>
<feature type="disulfide bond" evidence="22">
    <location>
        <begin position="293"/>
        <end position="344"/>
    </location>
</feature>
<comment type="catalytic activity">
    <reaction evidence="18">
        <text>N-acetyl-beta-D-galactosaminyl-(1-&gt;4)-beta-D-3-sulfogalactosyl-(1-&gt;4)-beta-D-glucosyl-(1&lt;-&gt;1')-ceramide + H2O = a beta-D-3-sulfogalactosyl-(1-&gt;4)-beta-D-glucosyl-(1&lt;-&gt;1')-ceramide + N-acetyl-beta-D-galactosamine</text>
        <dbReference type="Rhea" id="RHEA:48276"/>
        <dbReference type="ChEBI" id="CHEBI:15377"/>
        <dbReference type="ChEBI" id="CHEBI:28497"/>
        <dbReference type="ChEBI" id="CHEBI:90163"/>
        <dbReference type="ChEBI" id="CHEBI:90164"/>
    </reaction>
    <physiologicalReaction direction="left-to-right" evidence="18">
        <dbReference type="Rhea" id="RHEA:48277"/>
    </physiologicalReaction>
</comment>
<feature type="domain" description="Glycoside hydrolase family 20 catalytic" evidence="24">
    <location>
        <begin position="184"/>
        <end position="501"/>
    </location>
</feature>
<name>F6S6D6_MONDO</name>
<dbReference type="GO" id="GO:0008049">
    <property type="term" value="P:male courtship behavior"/>
    <property type="evidence" value="ECO:0007669"/>
    <property type="project" value="Ensembl"/>
</dbReference>
<dbReference type="Gene3D" id="3.30.379.10">
    <property type="entry name" value="Chitobiase/beta-hexosaminidase domain 2-like"/>
    <property type="match status" value="1"/>
</dbReference>
<dbReference type="GO" id="GO:0004563">
    <property type="term" value="F:beta-N-acetylhexosaminidase activity"/>
    <property type="evidence" value="ECO:0000318"/>
    <property type="project" value="GO_Central"/>
</dbReference>
<dbReference type="GO" id="GO:0048477">
    <property type="term" value="P:oogenesis"/>
    <property type="evidence" value="ECO:0007669"/>
    <property type="project" value="Ensembl"/>
</dbReference>
<comment type="catalytic activity">
    <reaction evidence="15">
        <text>a ganglioside GM2 + H2O = a ganglioside GM3 + N-acetyl-beta-D-galactosamine</text>
        <dbReference type="Rhea" id="RHEA:47968"/>
        <dbReference type="ChEBI" id="CHEBI:15377"/>
        <dbReference type="ChEBI" id="CHEBI:28497"/>
        <dbReference type="ChEBI" id="CHEBI:79210"/>
        <dbReference type="ChEBI" id="CHEBI:79218"/>
    </reaction>
    <physiologicalReaction direction="left-to-right" evidence="15">
        <dbReference type="Rhea" id="RHEA:47969"/>
    </physiologicalReaction>
</comment>
<dbReference type="PANTHER" id="PTHR22600">
    <property type="entry name" value="BETA-HEXOSAMINIDASE"/>
    <property type="match status" value="1"/>
</dbReference>
<dbReference type="GO" id="GO:0030214">
    <property type="term" value="P:hyaluronan catabolic process"/>
    <property type="evidence" value="ECO:0007669"/>
    <property type="project" value="Ensembl"/>
</dbReference>
<comment type="subcellular location">
    <subcellularLocation>
        <location evidence="13">Cytoplasmic vesicle</location>
        <location evidence="13">Secretory vesicle</location>
        <location evidence="13">Cortical granule</location>
    </subcellularLocation>
    <subcellularLocation>
        <location evidence="2">Lysosome</location>
    </subcellularLocation>
</comment>
<dbReference type="Gene3D" id="3.20.20.80">
    <property type="entry name" value="Glycosidases"/>
    <property type="match status" value="1"/>
</dbReference>
<dbReference type="AlphaFoldDB" id="F6S6D6"/>
<organism evidence="26 27">
    <name type="scientific">Monodelphis domestica</name>
    <name type="common">Gray short-tailed opossum</name>
    <dbReference type="NCBI Taxonomy" id="13616"/>
    <lineage>
        <taxon>Eukaryota</taxon>
        <taxon>Metazoa</taxon>
        <taxon>Chordata</taxon>
        <taxon>Craniata</taxon>
        <taxon>Vertebrata</taxon>
        <taxon>Euteleostomi</taxon>
        <taxon>Mammalia</taxon>
        <taxon>Metatheria</taxon>
        <taxon>Didelphimorphia</taxon>
        <taxon>Didelphidae</taxon>
        <taxon>Monodelphis</taxon>
    </lineage>
</organism>
<evidence type="ECO:0000256" key="4">
    <source>
        <dbReference type="ARBA" id="ARBA00022729"/>
    </source>
</evidence>
<evidence type="ECO:0000256" key="18">
    <source>
        <dbReference type="ARBA" id="ARBA00047301"/>
    </source>
</evidence>
<evidence type="ECO:0000256" key="13">
    <source>
        <dbReference type="ARBA" id="ARBA00037865"/>
    </source>
</evidence>
<dbReference type="GO" id="GO:0050885">
    <property type="term" value="P:neuromuscular process controlling balance"/>
    <property type="evidence" value="ECO:0007669"/>
    <property type="project" value="Ensembl"/>
</dbReference>
<comment type="catalytic activity">
    <reaction evidence="14">
        <text>a ganglioside GM2 (d18:1(4E)) + H2O = a ganglioside GM3 (d18:1(4E)) + N-acetyl-beta-D-galactosamine</text>
        <dbReference type="Rhea" id="RHEA:47940"/>
        <dbReference type="ChEBI" id="CHEBI:15377"/>
        <dbReference type="ChEBI" id="CHEBI:28497"/>
        <dbReference type="ChEBI" id="CHEBI:60065"/>
        <dbReference type="ChEBI" id="CHEBI:71502"/>
    </reaction>
    <physiologicalReaction direction="left-to-right" evidence="14">
        <dbReference type="Rhea" id="RHEA:47941"/>
    </physiologicalReaction>
</comment>
<dbReference type="GO" id="GO:0043615">
    <property type="term" value="P:astrocyte cell migration"/>
    <property type="evidence" value="ECO:0007669"/>
    <property type="project" value="Ensembl"/>
</dbReference>
<dbReference type="InterPro" id="IPR029019">
    <property type="entry name" value="HEX_eukaryotic_N"/>
</dbReference>
<dbReference type="GO" id="GO:1905379">
    <property type="term" value="C:beta-N-acetylhexosaminidase complex"/>
    <property type="evidence" value="ECO:0007669"/>
    <property type="project" value="Ensembl"/>
</dbReference>
<keyword evidence="4 23" id="KW-0732">Signal</keyword>
<dbReference type="SUPFAM" id="SSF51445">
    <property type="entry name" value="(Trans)glycosidases"/>
    <property type="match status" value="1"/>
</dbReference>
<evidence type="ECO:0000313" key="27">
    <source>
        <dbReference type="Proteomes" id="UP000002280"/>
    </source>
</evidence>
<dbReference type="InterPro" id="IPR015883">
    <property type="entry name" value="Glyco_hydro_20_cat"/>
</dbReference>
<dbReference type="FunCoup" id="F6S6D6">
    <property type="interactions" value="341"/>
</dbReference>
<gene>
    <name evidence="26" type="primary">HEXB</name>
</gene>
<dbReference type="FunFam" id="3.20.20.80:FF:000049">
    <property type="entry name" value="Beta-hexosaminidase A"/>
    <property type="match status" value="1"/>
</dbReference>
<evidence type="ECO:0000256" key="21">
    <source>
        <dbReference type="PIRSR" id="PIRSR001093-1"/>
    </source>
</evidence>
<evidence type="ECO:0000256" key="6">
    <source>
        <dbReference type="ARBA" id="ARBA00023098"/>
    </source>
</evidence>
<dbReference type="PANTHER" id="PTHR22600:SF38">
    <property type="entry name" value="BETA-HEXOSAMINIDASE SUBUNIT BETA"/>
    <property type="match status" value="1"/>
</dbReference>
<dbReference type="GO" id="GO:0007605">
    <property type="term" value="P:sensory perception of sound"/>
    <property type="evidence" value="ECO:0007669"/>
    <property type="project" value="Ensembl"/>
</dbReference>
<reference evidence="26 27" key="1">
    <citation type="journal article" date="2007" name="Nature">
        <title>Genome of the marsupial Monodelphis domestica reveals innovation in non-coding sequences.</title>
        <authorList>
            <person name="Mikkelsen T.S."/>
            <person name="Wakefield M.J."/>
            <person name="Aken B."/>
            <person name="Amemiya C.T."/>
            <person name="Chang J.L."/>
            <person name="Duke S."/>
            <person name="Garber M."/>
            <person name="Gentles A.J."/>
            <person name="Goodstadt L."/>
            <person name="Heger A."/>
            <person name="Jurka J."/>
            <person name="Kamal M."/>
            <person name="Mauceli E."/>
            <person name="Searle S.M."/>
            <person name="Sharpe T."/>
            <person name="Baker M.L."/>
            <person name="Batzer M.A."/>
            <person name="Benos P.V."/>
            <person name="Belov K."/>
            <person name="Clamp M."/>
            <person name="Cook A."/>
            <person name="Cuff J."/>
            <person name="Das R."/>
            <person name="Davidow L."/>
            <person name="Deakin J.E."/>
            <person name="Fazzari M.J."/>
            <person name="Glass J.L."/>
            <person name="Grabherr M."/>
            <person name="Greally J.M."/>
            <person name="Gu W."/>
            <person name="Hore T.A."/>
            <person name="Huttley G.A."/>
            <person name="Kleber M."/>
            <person name="Jirtle R.L."/>
            <person name="Koina E."/>
            <person name="Lee J.T."/>
            <person name="Mahony S."/>
            <person name="Marra M.A."/>
            <person name="Miller R.D."/>
            <person name="Nicholls R.D."/>
            <person name="Oda M."/>
            <person name="Papenfuss A.T."/>
            <person name="Parra Z.E."/>
            <person name="Pollock D.D."/>
            <person name="Ray D.A."/>
            <person name="Schein J.E."/>
            <person name="Speed T.P."/>
            <person name="Thompson K."/>
            <person name="VandeBerg J.L."/>
            <person name="Wade C.M."/>
            <person name="Walker J.A."/>
            <person name="Waters P.D."/>
            <person name="Webber C."/>
            <person name="Weidman J.R."/>
            <person name="Xie X."/>
            <person name="Zody M.C."/>
            <person name="Baldwin J."/>
            <person name="Abdouelleil A."/>
            <person name="Abdulkadir J."/>
            <person name="Abebe A."/>
            <person name="Abera B."/>
            <person name="Abreu J."/>
            <person name="Acer S.C."/>
            <person name="Aftuck L."/>
            <person name="Alexander A."/>
            <person name="An P."/>
            <person name="Anderson E."/>
            <person name="Anderson S."/>
            <person name="Arachi H."/>
            <person name="Azer M."/>
            <person name="Bachantsang P."/>
            <person name="Barry A."/>
            <person name="Bayul T."/>
            <person name="Berlin A."/>
            <person name="Bessette D."/>
            <person name="Bloom T."/>
            <person name="Bloom T."/>
            <person name="Boguslavskiy L."/>
            <person name="Bonnet C."/>
            <person name="Boukhgalter B."/>
            <person name="Bourzgui I."/>
            <person name="Brown A."/>
            <person name="Cahill P."/>
            <person name="Channer S."/>
            <person name="Cheshatsang Y."/>
            <person name="Chuda L."/>
            <person name="Citroen M."/>
            <person name="Collymore A."/>
            <person name="Cooke P."/>
            <person name="Costello M."/>
            <person name="D'Aco K."/>
            <person name="Daza R."/>
            <person name="De Haan G."/>
            <person name="DeGray S."/>
            <person name="DeMaso C."/>
            <person name="Dhargay N."/>
            <person name="Dooley K."/>
            <person name="Dooley E."/>
            <person name="Doricent M."/>
            <person name="Dorje P."/>
            <person name="Dorjee K."/>
            <person name="Dupes A."/>
            <person name="Elong R."/>
            <person name="Falk J."/>
            <person name="Farina A."/>
            <person name="Faro S."/>
            <person name="Ferguson D."/>
            <person name="Fisher S."/>
            <person name="Foley C.D."/>
            <person name="Franke A."/>
            <person name="Friedrich D."/>
            <person name="Gadbois L."/>
            <person name="Gearin G."/>
            <person name="Gearin C.R."/>
            <person name="Giannoukos G."/>
            <person name="Goode T."/>
            <person name="Graham J."/>
            <person name="Grandbois E."/>
            <person name="Grewal S."/>
            <person name="Gyaltsen K."/>
            <person name="Hafez N."/>
            <person name="Hagos B."/>
            <person name="Hall J."/>
            <person name="Henson C."/>
            <person name="Hollinger A."/>
            <person name="Honan T."/>
            <person name="Huard M.D."/>
            <person name="Hughes L."/>
            <person name="Hurhula B."/>
            <person name="Husby M.E."/>
            <person name="Kamat A."/>
            <person name="Kanga B."/>
            <person name="Kashin S."/>
            <person name="Khazanovich D."/>
            <person name="Kisner P."/>
            <person name="Lance K."/>
            <person name="Lara M."/>
            <person name="Lee W."/>
            <person name="Lennon N."/>
            <person name="Letendre F."/>
            <person name="LeVine R."/>
            <person name="Lipovsky A."/>
            <person name="Liu X."/>
            <person name="Liu J."/>
            <person name="Liu S."/>
            <person name="Lokyitsang T."/>
            <person name="Lokyitsang Y."/>
            <person name="Lubonja R."/>
            <person name="Lui A."/>
            <person name="MacDonald P."/>
            <person name="Magnisalis V."/>
            <person name="Maru K."/>
            <person name="Matthews C."/>
            <person name="McCusker W."/>
            <person name="McDonough S."/>
            <person name="Mehta T."/>
            <person name="Meldrim J."/>
            <person name="Meneus L."/>
            <person name="Mihai O."/>
            <person name="Mihalev A."/>
            <person name="Mihova T."/>
            <person name="Mittelman R."/>
            <person name="Mlenga V."/>
            <person name="Montmayeur A."/>
            <person name="Mulrain L."/>
            <person name="Navidi A."/>
            <person name="Naylor J."/>
            <person name="Negash T."/>
            <person name="Nguyen T."/>
            <person name="Nguyen N."/>
            <person name="Nicol R."/>
            <person name="Norbu C."/>
            <person name="Norbu N."/>
            <person name="Novod N."/>
            <person name="O'Neill B."/>
            <person name="Osman S."/>
            <person name="Markiewicz E."/>
            <person name="Oyono O.L."/>
            <person name="Patti C."/>
            <person name="Phunkhang P."/>
            <person name="Pierre F."/>
            <person name="Priest M."/>
            <person name="Raghuraman S."/>
            <person name="Rege F."/>
            <person name="Reyes R."/>
            <person name="Rise C."/>
            <person name="Rogov P."/>
            <person name="Ross K."/>
            <person name="Ryan E."/>
            <person name="Settipalli S."/>
            <person name="Shea T."/>
            <person name="Sherpa N."/>
            <person name="Shi L."/>
            <person name="Shih D."/>
            <person name="Sparrow T."/>
            <person name="Spaulding J."/>
            <person name="Stalker J."/>
            <person name="Stange-Thomann N."/>
            <person name="Stavropoulos S."/>
            <person name="Stone C."/>
            <person name="Strader C."/>
            <person name="Tesfaye S."/>
            <person name="Thomson T."/>
            <person name="Thoulutsang Y."/>
            <person name="Thoulutsang D."/>
            <person name="Topham K."/>
            <person name="Topping I."/>
            <person name="Tsamla T."/>
            <person name="Vassiliev H."/>
            <person name="Vo A."/>
            <person name="Wangchuk T."/>
            <person name="Wangdi T."/>
            <person name="Weiand M."/>
            <person name="Wilkinson J."/>
            <person name="Wilson A."/>
            <person name="Yadav S."/>
            <person name="Young G."/>
            <person name="Yu Q."/>
            <person name="Zembek L."/>
            <person name="Zhong D."/>
            <person name="Zimmer A."/>
            <person name="Zwirko Z."/>
            <person name="Jaffe D.B."/>
            <person name="Alvarez P."/>
            <person name="Brockman W."/>
            <person name="Butler J."/>
            <person name="Chin C."/>
            <person name="Gnerre S."/>
            <person name="MacCallum I."/>
            <person name="Graves J.A."/>
            <person name="Ponting C.P."/>
            <person name="Breen M."/>
            <person name="Samollow P.B."/>
            <person name="Lander E.S."/>
            <person name="Lindblad-Toh K."/>
        </authorList>
    </citation>
    <scope>NUCLEOTIDE SEQUENCE [LARGE SCALE GENOMIC DNA]</scope>
</reference>
<dbReference type="GO" id="GO:0016020">
    <property type="term" value="C:membrane"/>
    <property type="evidence" value="ECO:0000318"/>
    <property type="project" value="GO_Central"/>
</dbReference>
<evidence type="ECO:0000256" key="20">
    <source>
        <dbReference type="PIRNR" id="PIRNR001093"/>
    </source>
</evidence>
<dbReference type="InterPro" id="IPR025705">
    <property type="entry name" value="Beta_hexosaminidase_sua/sub"/>
</dbReference>
<evidence type="ECO:0000256" key="11">
    <source>
        <dbReference type="ARBA" id="ARBA00023329"/>
    </source>
</evidence>
<dbReference type="KEGG" id="mdo:100013886"/>
<protein>
    <recommendedName>
        <fullName evidence="20">Beta-hexosaminidase</fullName>
        <ecNumber evidence="20">3.2.1.52</ecNumber>
    </recommendedName>
</protein>
<dbReference type="OMA" id="GHDVVMC"/>
<dbReference type="GO" id="GO:0006874">
    <property type="term" value="P:intracellular calcium ion homeostasis"/>
    <property type="evidence" value="ECO:0007669"/>
    <property type="project" value="Ensembl"/>
</dbReference>
<feature type="signal peptide" evidence="23">
    <location>
        <begin position="1"/>
        <end position="33"/>
    </location>
</feature>
<dbReference type="Bgee" id="ENSMODG00000001872">
    <property type="expression patterns" value="Expressed in endometrium and 19 other cell types or tissues"/>
</dbReference>
<keyword evidence="5 20" id="KW-0378">Hydrolase</keyword>
<dbReference type="EC" id="3.2.1.52" evidence="20"/>
<sequence length="538" mass="60991">MALRVFCPRVMSPSALLLLLPLLLLAGVPLAAAATRPALWPLPVSVQQTPNLLYLSPVSFEITHGLDSSAGPDCFLLQDAFRRYHQYVFGYSENPDVSRMSSSVGTEIQKLVVVITSDSECNAYPNITSDESYKLVVQASVAVLEARKVWGALRGLETFSQLVYRDSYGAYVINETEVTDFPRFPFRGILIDTSRHYLPLKTILMTLDAMAFNKFNVLHWHIVDDNSFPYQSMAFPELSGKGAFSHAHVYTHTDIRHVLDYARLRGIRVIPEFDSPGHTNAWGKGQENLLTACYAGSQKTGFFGPVNPILNTTYDFLSTFFKEVSQVFPDNYIHLGGDEVDFSCWKSNPDVTKFMEEQGFGQSYEKLESYYIQKLVDIVSSTNKGNLVWQEVFDNKVKLNPQTTIVEVWKGSYYEKELSDVTAAGFATVLLSPWYLDYISYGQDWRRYYYVEPLQFSGTSTQKELVLGGTAALWGEYVDATNLMPRLWPRASAVGERLWSSKQVRDENDAYNRLTEHRCRMVRRGIPAEPLYVGYCEL</sequence>
<dbReference type="GO" id="GO:0006689">
    <property type="term" value="P:ganglioside catabolic process"/>
    <property type="evidence" value="ECO:0000318"/>
    <property type="project" value="GO_Central"/>
</dbReference>
<dbReference type="GO" id="GO:0009313">
    <property type="term" value="P:oligosaccharide catabolic process"/>
    <property type="evidence" value="ECO:0007669"/>
    <property type="project" value="Ensembl"/>
</dbReference>
<dbReference type="GO" id="GO:0045944">
    <property type="term" value="P:positive regulation of transcription by RNA polymerase II"/>
    <property type="evidence" value="ECO:0007669"/>
    <property type="project" value="Ensembl"/>
</dbReference>
<evidence type="ECO:0000256" key="1">
    <source>
        <dbReference type="ARBA" id="ARBA00001231"/>
    </source>
</evidence>
<dbReference type="GO" id="GO:0001669">
    <property type="term" value="C:acrosomal vesicle"/>
    <property type="evidence" value="ECO:0007669"/>
    <property type="project" value="Ensembl"/>
</dbReference>
<accession>F6S6D6</accession>
<evidence type="ECO:0000256" key="23">
    <source>
        <dbReference type="SAM" id="SignalP"/>
    </source>
</evidence>
<keyword evidence="11" id="KW-0968">Cytoplasmic vesicle</keyword>
<dbReference type="OrthoDB" id="428480at2759"/>
<dbReference type="Proteomes" id="UP000002280">
    <property type="component" value="Chromosome 3"/>
</dbReference>
<evidence type="ECO:0000256" key="10">
    <source>
        <dbReference type="ARBA" id="ARBA00023295"/>
    </source>
</evidence>
<reference evidence="26" key="3">
    <citation type="submission" date="2025-09" db="UniProtKB">
        <authorList>
            <consortium name="Ensembl"/>
        </authorList>
    </citation>
    <scope>IDENTIFICATION</scope>
</reference>
<dbReference type="GO" id="GO:0030209">
    <property type="term" value="P:dermatan sulfate proteoglycan catabolic process"/>
    <property type="evidence" value="ECO:0007669"/>
    <property type="project" value="Ensembl"/>
</dbReference>
<keyword evidence="6" id="KW-0443">Lipid metabolism</keyword>
<dbReference type="Pfam" id="PF14845">
    <property type="entry name" value="Glycohydro_20b2"/>
    <property type="match status" value="1"/>
</dbReference>
<dbReference type="GO" id="GO:0042802">
    <property type="term" value="F:identical protein binding"/>
    <property type="evidence" value="ECO:0007669"/>
    <property type="project" value="Ensembl"/>
</dbReference>
<dbReference type="Pfam" id="PF00728">
    <property type="entry name" value="Glyco_hydro_20"/>
    <property type="match status" value="1"/>
</dbReference>
<keyword evidence="7 22" id="KW-1015">Disulfide bond</keyword>
<dbReference type="HOGENOM" id="CLU_007082_0_3_1"/>
<dbReference type="STRING" id="13616.ENSMODP00000002282"/>
<dbReference type="GO" id="GO:0060473">
    <property type="term" value="C:cortical granule"/>
    <property type="evidence" value="ECO:0007669"/>
    <property type="project" value="UniProtKB-SubCell"/>
</dbReference>
<evidence type="ECO:0000256" key="5">
    <source>
        <dbReference type="ARBA" id="ARBA00022801"/>
    </source>
</evidence>
<dbReference type="eggNOG" id="KOG2499">
    <property type="taxonomic scope" value="Eukaryota"/>
</dbReference>
<dbReference type="InterPro" id="IPR017853">
    <property type="entry name" value="GH"/>
</dbReference>
<evidence type="ECO:0000259" key="24">
    <source>
        <dbReference type="Pfam" id="PF00728"/>
    </source>
</evidence>
<evidence type="ECO:0000256" key="22">
    <source>
        <dbReference type="PIRSR" id="PIRSR001093-2"/>
    </source>
</evidence>
<keyword evidence="10 20" id="KW-0326">Glycosidase</keyword>
<dbReference type="Ensembl" id="ENSMODT00000002329.4">
    <property type="protein sequence ID" value="ENSMODP00000002282.3"/>
    <property type="gene ID" value="ENSMODG00000001872.4"/>
</dbReference>
<keyword evidence="27" id="KW-1185">Reference proteome</keyword>
<evidence type="ECO:0000256" key="12">
    <source>
        <dbReference type="ARBA" id="ARBA00023505"/>
    </source>
</evidence>
<dbReference type="GO" id="GO:0042582">
    <property type="term" value="C:azurophil granule"/>
    <property type="evidence" value="ECO:0007669"/>
    <property type="project" value="Ensembl"/>
</dbReference>
<dbReference type="InterPro" id="IPR029018">
    <property type="entry name" value="Hex-like_dom2"/>
</dbReference>
<dbReference type="GO" id="GO:0005764">
    <property type="term" value="C:lysosome"/>
    <property type="evidence" value="ECO:0000318"/>
    <property type="project" value="GO_Central"/>
</dbReference>
<comment type="catalytic activity">
    <reaction evidence="1 20">
        <text>Hydrolysis of terminal non-reducing N-acetyl-D-hexosamine residues in N-acetyl-beta-D-hexosaminides.</text>
        <dbReference type="EC" id="3.2.1.52"/>
    </reaction>
</comment>
<keyword evidence="9" id="KW-0458">Lysosome</keyword>
<evidence type="ECO:0000256" key="16">
    <source>
        <dbReference type="ARBA" id="ARBA00045511"/>
    </source>
</evidence>
<dbReference type="GO" id="GO:0008654">
    <property type="term" value="P:phospholipid biosynthetic process"/>
    <property type="evidence" value="ECO:0007669"/>
    <property type="project" value="Ensembl"/>
</dbReference>
<evidence type="ECO:0000256" key="2">
    <source>
        <dbReference type="ARBA" id="ARBA00004371"/>
    </source>
</evidence>
<feature type="chain" id="PRO_5003342652" description="Beta-hexosaminidase" evidence="23">
    <location>
        <begin position="34"/>
        <end position="538"/>
    </location>
</feature>
<evidence type="ECO:0000256" key="15">
    <source>
        <dbReference type="ARBA" id="ARBA00043827"/>
    </source>
</evidence>
<dbReference type="GO" id="GO:0007040">
    <property type="term" value="P:lysosome organization"/>
    <property type="evidence" value="ECO:0007669"/>
    <property type="project" value="Ensembl"/>
</dbReference>
<dbReference type="PRINTS" id="PR00738">
    <property type="entry name" value="GLHYDRLASE20"/>
</dbReference>
<dbReference type="GeneID" id="100013886"/>
<feature type="disulfide bond" evidence="22">
    <location>
        <begin position="74"/>
        <end position="121"/>
    </location>
</feature>
<dbReference type="CDD" id="cd06562">
    <property type="entry name" value="GH20_HexA_HexB-like"/>
    <property type="match status" value="1"/>
</dbReference>
<evidence type="ECO:0000256" key="7">
    <source>
        <dbReference type="ARBA" id="ARBA00023157"/>
    </source>
</evidence>
<dbReference type="GO" id="GO:0008360">
    <property type="term" value="P:regulation of cell shape"/>
    <property type="evidence" value="ECO:0007669"/>
    <property type="project" value="Ensembl"/>
</dbReference>
<evidence type="ECO:0000256" key="3">
    <source>
        <dbReference type="ARBA" id="ARBA00006285"/>
    </source>
</evidence>
<dbReference type="GO" id="GO:0030203">
    <property type="term" value="P:glycosaminoglycan metabolic process"/>
    <property type="evidence" value="ECO:0000318"/>
    <property type="project" value="GO_Central"/>
</dbReference>
<dbReference type="PIRSF" id="PIRSF001093">
    <property type="entry name" value="B-hxosamndse_ab_euk"/>
    <property type="match status" value="1"/>
</dbReference>
<evidence type="ECO:0000256" key="9">
    <source>
        <dbReference type="ARBA" id="ARBA00023228"/>
    </source>
</evidence>
<dbReference type="GeneTree" id="ENSGT00390000008107"/>
<dbReference type="GO" id="GO:0001501">
    <property type="term" value="P:skeletal system development"/>
    <property type="evidence" value="ECO:0007669"/>
    <property type="project" value="Ensembl"/>
</dbReference>
<dbReference type="GO" id="GO:0019915">
    <property type="term" value="P:lipid storage"/>
    <property type="evidence" value="ECO:0007669"/>
    <property type="project" value="Ensembl"/>
</dbReference>